<feature type="transmembrane region" description="Helical" evidence="1">
    <location>
        <begin position="524"/>
        <end position="545"/>
    </location>
</feature>
<evidence type="ECO:0000256" key="1">
    <source>
        <dbReference type="SAM" id="Phobius"/>
    </source>
</evidence>
<keyword evidence="1" id="KW-1133">Transmembrane helix</keyword>
<evidence type="ECO:0000259" key="2">
    <source>
        <dbReference type="Pfam" id="PF19919"/>
    </source>
</evidence>
<accession>A0ABY4K9D8</accession>
<evidence type="ECO:0000313" key="4">
    <source>
        <dbReference type="Proteomes" id="UP000830552"/>
    </source>
</evidence>
<dbReference type="RefSeq" id="WP_248394731.1">
    <property type="nucleotide sequence ID" value="NZ_CP096203.1"/>
</dbReference>
<keyword evidence="4" id="KW-1185">Reference proteome</keyword>
<organism evidence="3 4">
    <name type="scientific">Chryseobacterium nepalense</name>
    <dbReference type="NCBI Taxonomy" id="1854498"/>
    <lineage>
        <taxon>Bacteria</taxon>
        <taxon>Pseudomonadati</taxon>
        <taxon>Bacteroidota</taxon>
        <taxon>Flavobacteriia</taxon>
        <taxon>Flavobacteriales</taxon>
        <taxon>Weeksellaceae</taxon>
        <taxon>Chryseobacterium group</taxon>
        <taxon>Chryseobacterium</taxon>
    </lineage>
</organism>
<keyword evidence="1" id="KW-0812">Transmembrane</keyword>
<protein>
    <submittedName>
        <fullName evidence="3">APC family permease</fullName>
    </submittedName>
</protein>
<proteinExistence type="predicted"/>
<dbReference type="InterPro" id="IPR045551">
    <property type="entry name" value="bpX3"/>
</dbReference>
<name>A0ABY4K9D8_9FLAO</name>
<keyword evidence="1" id="KW-0472">Membrane</keyword>
<sequence length="559" mass="64448">MELKIKPFPKNNYPKTGVLIRSSSPQVWLQEMELLGIDLNAVQSFAIPSQEPNVLYGCFFVFTHNAPADIGQHSYFQCFDNRLFIPENTDFYPKLIAEDWKYQDARYIIMHPDFGLVRLKEEIDWLTVLQDSVRTESGIRKPLNGIYVPQKIRSFQVHMNDDDLLEQLMNPQTDEEWMKNLPFDLKKVMEGNLEEIEKYIAYIIKYPERAVYFGVPLDIHGTSRGGWGDFNFDFGMFGMGGDPIGADKQSQNSSEKSKDSWKVLIGFIVLVVIIIFVIDSKKNNQEEIPVSQVSTDLYNDHNVETAPENKLAFESGVTKIDMVIDSLYGKERRQLIQEYEQVNGTGDVILWKIEEYRLKEKKSRDSLKNVYLKKTEDLVKLKTEGYHTKILDSIRKDPSNTMTKISQKLLADDLLEMRKRVVSDSLSRIYGTLHTTDPTVVFHKETGKKIFNTSGDVEKGKTSVSEITWMILAMMGLVAGYSYFVRKKPLYMGGEYVSEGIKMILIMILAASLLYIFYPLIKTFGYNWLVWLLIIGVIVLLYRLFSKDMDILKSGKNEK</sequence>
<feature type="transmembrane region" description="Helical" evidence="1">
    <location>
        <begin position="467"/>
        <end position="484"/>
    </location>
</feature>
<dbReference type="Proteomes" id="UP000830552">
    <property type="component" value="Chromosome"/>
</dbReference>
<reference evidence="3" key="1">
    <citation type="submission" date="2022-04" db="EMBL/GenBank/DDBJ databases">
        <title>Evolutionary, genomic, and biogeographic characterization of Chryseobacterium nepalense represented by a plastic-degrading bacterium AC3.</title>
        <authorList>
            <person name="Yin Z."/>
            <person name="Liu X."/>
            <person name="Wang D."/>
            <person name="Xie Z."/>
        </authorList>
    </citation>
    <scope>NUCLEOTIDE SEQUENCE</scope>
    <source>
        <strain evidence="3">AC3</strain>
    </source>
</reference>
<dbReference type="Pfam" id="PF19919">
    <property type="entry name" value="bpX3"/>
    <property type="match status" value="1"/>
</dbReference>
<dbReference type="EMBL" id="CP096203">
    <property type="protein sequence ID" value="UPQ77417.1"/>
    <property type="molecule type" value="Genomic_DNA"/>
</dbReference>
<evidence type="ECO:0000313" key="3">
    <source>
        <dbReference type="EMBL" id="UPQ77417.1"/>
    </source>
</evidence>
<feature type="transmembrane region" description="Helical" evidence="1">
    <location>
        <begin position="496"/>
        <end position="518"/>
    </location>
</feature>
<feature type="domain" description="MoxR-vWA-beta-propeller ternary system" evidence="2">
    <location>
        <begin position="2"/>
        <end position="166"/>
    </location>
</feature>
<gene>
    <name evidence="3" type="ORF">M0D58_07750</name>
</gene>
<feature type="transmembrane region" description="Helical" evidence="1">
    <location>
        <begin position="261"/>
        <end position="278"/>
    </location>
</feature>